<sequence length="413" mass="46028">YHWIFNVEEDAEPIEEEEAVVASPPPVEVTADAKRDSLAPPLLSPTAQDDMNRLAAAVGQLSVFQAMTTDPIPIGFPASSEYSSDFSCDSWDTYHPRNQRPPSPVYSNLTVWFPQLRTCAHCHVFETIKIHPGESLKQVRATIADHLKLRADEFLFDIPGMTPDTDLDTRFNSAVTWDNVATEPGVTVKVYRVGLVDNPGYKGTTGTLRAILNSEETCYSSVMPSCPLSPALSVSSDSTQSTCSLVRVEVTFSVWHQDSHLYNYEAFAIYPLDDTIREFSEMVAGRLGIEADEFMFEGRKKKWSNELDADISFAEFFYSSKAIAQYEAGKMFRTKAIRLYANPKYKGTTGMLKWILAREIPPIYTYADDEGDGEYVWRDPDGMLADVFADSIAAYKAAHGVPLVSPVDSVDNE</sequence>
<gene>
    <name evidence="1" type="ORF">IWW38_004237</name>
</gene>
<proteinExistence type="predicted"/>
<protein>
    <submittedName>
        <fullName evidence="1">Uncharacterized protein</fullName>
    </submittedName>
</protein>
<comment type="caution">
    <text evidence="1">The sequence shown here is derived from an EMBL/GenBank/DDBJ whole genome shotgun (WGS) entry which is preliminary data.</text>
</comment>
<dbReference type="EMBL" id="JANBVB010001437">
    <property type="protein sequence ID" value="KAJ2890253.1"/>
    <property type="molecule type" value="Genomic_DNA"/>
</dbReference>
<organism evidence="1 2">
    <name type="scientific">Coemansia aciculifera</name>
    <dbReference type="NCBI Taxonomy" id="417176"/>
    <lineage>
        <taxon>Eukaryota</taxon>
        <taxon>Fungi</taxon>
        <taxon>Fungi incertae sedis</taxon>
        <taxon>Zoopagomycota</taxon>
        <taxon>Kickxellomycotina</taxon>
        <taxon>Kickxellomycetes</taxon>
        <taxon>Kickxellales</taxon>
        <taxon>Kickxellaceae</taxon>
        <taxon>Coemansia</taxon>
    </lineage>
</organism>
<dbReference type="Proteomes" id="UP001139981">
    <property type="component" value="Unassembled WGS sequence"/>
</dbReference>
<feature type="non-terminal residue" evidence="1">
    <location>
        <position position="413"/>
    </location>
</feature>
<evidence type="ECO:0000313" key="1">
    <source>
        <dbReference type="EMBL" id="KAJ2890253.1"/>
    </source>
</evidence>
<keyword evidence="2" id="KW-1185">Reference proteome</keyword>
<name>A0ACC1LZE0_9FUNG</name>
<accession>A0ACC1LZE0</accession>
<reference evidence="1" key="1">
    <citation type="submission" date="2022-07" db="EMBL/GenBank/DDBJ databases">
        <title>Phylogenomic reconstructions and comparative analyses of Kickxellomycotina fungi.</title>
        <authorList>
            <person name="Reynolds N.K."/>
            <person name="Stajich J.E."/>
            <person name="Barry K."/>
            <person name="Grigoriev I.V."/>
            <person name="Crous P."/>
            <person name="Smith M.E."/>
        </authorList>
    </citation>
    <scope>NUCLEOTIDE SEQUENCE</scope>
    <source>
        <strain evidence="1">CBS 190363</strain>
    </source>
</reference>
<feature type="non-terminal residue" evidence="1">
    <location>
        <position position="1"/>
    </location>
</feature>
<evidence type="ECO:0000313" key="2">
    <source>
        <dbReference type="Proteomes" id="UP001139981"/>
    </source>
</evidence>